<dbReference type="Proteomes" id="UP000246005">
    <property type="component" value="Unassembled WGS sequence"/>
</dbReference>
<dbReference type="EMBL" id="QGHB01000021">
    <property type="protein sequence ID" value="PWK80869.1"/>
    <property type="molecule type" value="Genomic_DNA"/>
</dbReference>
<keyword evidence="4" id="KW-0238">DNA-binding</keyword>
<evidence type="ECO:0000256" key="2">
    <source>
        <dbReference type="ARBA" id="ARBA00023015"/>
    </source>
</evidence>
<dbReference type="SUPFAM" id="SSF88659">
    <property type="entry name" value="Sigma3 and sigma4 domains of RNA polymerase sigma factors"/>
    <property type="match status" value="1"/>
</dbReference>
<feature type="domain" description="RNA polymerase sigma factor 70 region 4 type 2" evidence="7">
    <location>
        <begin position="127"/>
        <end position="177"/>
    </location>
</feature>
<evidence type="ECO:0000313" key="10">
    <source>
        <dbReference type="Proteomes" id="UP000246005"/>
    </source>
</evidence>
<dbReference type="Proteomes" id="UP000248714">
    <property type="component" value="Unassembled WGS sequence"/>
</dbReference>
<dbReference type="InterPro" id="IPR013325">
    <property type="entry name" value="RNA_pol_sigma_r2"/>
</dbReference>
<dbReference type="GO" id="GO:0003677">
    <property type="term" value="F:DNA binding"/>
    <property type="evidence" value="ECO:0007669"/>
    <property type="project" value="UniProtKB-KW"/>
</dbReference>
<evidence type="ECO:0000256" key="1">
    <source>
        <dbReference type="ARBA" id="ARBA00010641"/>
    </source>
</evidence>
<dbReference type="CDD" id="cd06171">
    <property type="entry name" value="Sigma70_r4"/>
    <property type="match status" value="1"/>
</dbReference>
<evidence type="ECO:0000259" key="6">
    <source>
        <dbReference type="Pfam" id="PF04542"/>
    </source>
</evidence>
<keyword evidence="11" id="KW-1185">Reference proteome</keyword>
<keyword evidence="2" id="KW-0805">Transcription regulation</keyword>
<comment type="similarity">
    <text evidence="1">Belongs to the sigma-70 factor family. ECF subfamily.</text>
</comment>
<gene>
    <name evidence="9" type="ORF">C8D87_10352</name>
    <name evidence="8" type="ORF">C8D88_12139</name>
</gene>
<dbReference type="PANTHER" id="PTHR43133">
    <property type="entry name" value="RNA POLYMERASE ECF-TYPE SIGMA FACTO"/>
    <property type="match status" value="1"/>
</dbReference>
<proteinExistence type="inferred from homology"/>
<dbReference type="Gene3D" id="1.10.1740.10">
    <property type="match status" value="1"/>
</dbReference>
<dbReference type="InterPro" id="IPR039425">
    <property type="entry name" value="RNA_pol_sigma-70-like"/>
</dbReference>
<dbReference type="PANTHER" id="PTHR43133:SF8">
    <property type="entry name" value="RNA POLYMERASE SIGMA FACTOR HI_1459-RELATED"/>
    <property type="match status" value="1"/>
</dbReference>
<dbReference type="InterPro" id="IPR014284">
    <property type="entry name" value="RNA_pol_sigma-70_dom"/>
</dbReference>
<sequence length="198" mass="22119">MSSPGEDADDATVIEASLRDPERFAVIFDRHGPHICRYLERRLGRQVADDLVAETFLTALAKRWQYDLSRPDARPWLYGIATNLVSRHWRAEARELKLRDRVPGEEPEAGHAERVAEQVTAQAMGKLLATALAGLAVAERDVLLLIAWEGLAYDEVAAALDIPVGTVRSRLNRARRKVQRTLRTADDIATPEEANHHG</sequence>
<keyword evidence="5" id="KW-0804">Transcription</keyword>
<dbReference type="InterPro" id="IPR036388">
    <property type="entry name" value="WH-like_DNA-bd_sf"/>
</dbReference>
<dbReference type="GO" id="GO:0016987">
    <property type="term" value="F:sigma factor activity"/>
    <property type="evidence" value="ECO:0007669"/>
    <property type="project" value="UniProtKB-KW"/>
</dbReference>
<dbReference type="Gene3D" id="1.10.10.10">
    <property type="entry name" value="Winged helix-like DNA-binding domain superfamily/Winged helix DNA-binding domain"/>
    <property type="match status" value="1"/>
</dbReference>
<dbReference type="InterPro" id="IPR007627">
    <property type="entry name" value="RNA_pol_sigma70_r2"/>
</dbReference>
<evidence type="ECO:0000256" key="3">
    <source>
        <dbReference type="ARBA" id="ARBA00023082"/>
    </source>
</evidence>
<dbReference type="NCBIfam" id="TIGR02937">
    <property type="entry name" value="sigma70-ECF"/>
    <property type="match status" value="1"/>
</dbReference>
<accession>A0A316HK60</accession>
<dbReference type="EMBL" id="QLTT01000003">
    <property type="protein sequence ID" value="RAS66713.1"/>
    <property type="molecule type" value="Genomic_DNA"/>
</dbReference>
<dbReference type="AlphaFoldDB" id="A0A316HK60"/>
<evidence type="ECO:0000259" key="7">
    <source>
        <dbReference type="Pfam" id="PF08281"/>
    </source>
</evidence>
<dbReference type="GO" id="GO:0006352">
    <property type="term" value="P:DNA-templated transcription initiation"/>
    <property type="evidence" value="ECO:0007669"/>
    <property type="project" value="InterPro"/>
</dbReference>
<comment type="caution">
    <text evidence="8">The sequence shown here is derived from an EMBL/GenBank/DDBJ whole genome shotgun (WGS) entry which is preliminary data.</text>
</comment>
<dbReference type="RefSeq" id="WP_109641869.1">
    <property type="nucleotide sequence ID" value="NZ_QGHB01000021.1"/>
</dbReference>
<evidence type="ECO:0000313" key="11">
    <source>
        <dbReference type="Proteomes" id="UP000248714"/>
    </source>
</evidence>
<evidence type="ECO:0000313" key="9">
    <source>
        <dbReference type="EMBL" id="RAS66713.1"/>
    </source>
</evidence>
<evidence type="ECO:0000313" key="8">
    <source>
        <dbReference type="EMBL" id="PWK80869.1"/>
    </source>
</evidence>
<dbReference type="InterPro" id="IPR013249">
    <property type="entry name" value="RNA_pol_sigma70_r4_t2"/>
</dbReference>
<dbReference type="InterPro" id="IPR013324">
    <property type="entry name" value="RNA_pol_sigma_r3/r4-like"/>
</dbReference>
<protein>
    <submittedName>
        <fullName evidence="8">RNA polymerase sigma-70 factor (ECF subfamily)</fullName>
    </submittedName>
</protein>
<dbReference type="SUPFAM" id="SSF88946">
    <property type="entry name" value="Sigma2 domain of RNA polymerase sigma factors"/>
    <property type="match status" value="1"/>
</dbReference>
<evidence type="ECO:0000256" key="4">
    <source>
        <dbReference type="ARBA" id="ARBA00023125"/>
    </source>
</evidence>
<organism evidence="8 10">
    <name type="scientific">Lentzea atacamensis</name>
    <dbReference type="NCBI Taxonomy" id="531938"/>
    <lineage>
        <taxon>Bacteria</taxon>
        <taxon>Bacillati</taxon>
        <taxon>Actinomycetota</taxon>
        <taxon>Actinomycetes</taxon>
        <taxon>Pseudonocardiales</taxon>
        <taxon>Pseudonocardiaceae</taxon>
        <taxon>Lentzea</taxon>
    </lineage>
</organism>
<dbReference type="Pfam" id="PF04542">
    <property type="entry name" value="Sigma70_r2"/>
    <property type="match status" value="1"/>
</dbReference>
<name>A0A316HK60_9PSEU</name>
<keyword evidence="3" id="KW-0731">Sigma factor</keyword>
<dbReference type="OrthoDB" id="5518337at2"/>
<dbReference type="Pfam" id="PF08281">
    <property type="entry name" value="Sigma70_r4_2"/>
    <property type="match status" value="1"/>
</dbReference>
<reference evidence="8 10" key="1">
    <citation type="submission" date="2018-05" db="EMBL/GenBank/DDBJ databases">
        <title>Genomic Encyclopedia of Type Strains, Phase IV (KMG-IV): sequencing the most valuable type-strain genomes for metagenomic binning, comparative biology and taxonomic classification.</title>
        <authorList>
            <person name="Goeker M."/>
        </authorList>
    </citation>
    <scope>NUCLEOTIDE SEQUENCE [LARGE SCALE GENOMIC DNA]</scope>
    <source>
        <strain evidence="9 11">DSM 45479</strain>
        <strain evidence="8 10">DSM 45480</strain>
    </source>
</reference>
<evidence type="ECO:0000256" key="5">
    <source>
        <dbReference type="ARBA" id="ARBA00023163"/>
    </source>
</evidence>
<feature type="domain" description="RNA polymerase sigma-70 region 2" evidence="6">
    <location>
        <begin position="28"/>
        <end position="94"/>
    </location>
</feature>